<dbReference type="OMA" id="QVFVIWL"/>
<dbReference type="Proteomes" id="UP000008792">
    <property type="component" value="Unassembled WGS sequence"/>
</dbReference>
<dbReference type="EMBL" id="CH940648">
    <property type="protein sequence ID" value="EDW61874.1"/>
    <property type="molecule type" value="Genomic_DNA"/>
</dbReference>
<reference evidence="3 4" key="1">
    <citation type="journal article" date="2007" name="Nature">
        <title>Evolution of genes and genomes on the Drosophila phylogeny.</title>
        <authorList>
            <consortium name="Drosophila 12 Genomes Consortium"/>
            <person name="Clark A.G."/>
            <person name="Eisen M.B."/>
            <person name="Smith D.R."/>
            <person name="Bergman C.M."/>
            <person name="Oliver B."/>
            <person name="Markow T.A."/>
            <person name="Kaufman T.C."/>
            <person name="Kellis M."/>
            <person name="Gelbart W."/>
            <person name="Iyer V.N."/>
            <person name="Pollard D.A."/>
            <person name="Sackton T.B."/>
            <person name="Larracuente A.M."/>
            <person name="Singh N.D."/>
            <person name="Abad J.P."/>
            <person name="Abt D.N."/>
            <person name="Adryan B."/>
            <person name="Aguade M."/>
            <person name="Akashi H."/>
            <person name="Anderson W.W."/>
            <person name="Aquadro C.F."/>
            <person name="Ardell D.H."/>
            <person name="Arguello R."/>
            <person name="Artieri C.G."/>
            <person name="Barbash D.A."/>
            <person name="Barker D."/>
            <person name="Barsanti P."/>
            <person name="Batterham P."/>
            <person name="Batzoglou S."/>
            <person name="Begun D."/>
            <person name="Bhutkar A."/>
            <person name="Blanco E."/>
            <person name="Bosak S.A."/>
            <person name="Bradley R.K."/>
            <person name="Brand A.D."/>
            <person name="Brent M.R."/>
            <person name="Brooks A.N."/>
            <person name="Brown R.H."/>
            <person name="Butlin R.K."/>
            <person name="Caggese C."/>
            <person name="Calvi B.R."/>
            <person name="Bernardo de Carvalho A."/>
            <person name="Caspi A."/>
            <person name="Castrezana S."/>
            <person name="Celniker S.E."/>
            <person name="Chang J.L."/>
            <person name="Chapple C."/>
            <person name="Chatterji S."/>
            <person name="Chinwalla A."/>
            <person name="Civetta A."/>
            <person name="Clifton S.W."/>
            <person name="Comeron J.M."/>
            <person name="Costello J.C."/>
            <person name="Coyne J.A."/>
            <person name="Daub J."/>
            <person name="David R.G."/>
            <person name="Delcher A.L."/>
            <person name="Delehaunty K."/>
            <person name="Do C.B."/>
            <person name="Ebling H."/>
            <person name="Edwards K."/>
            <person name="Eickbush T."/>
            <person name="Evans J.D."/>
            <person name="Filipski A."/>
            <person name="Findeiss S."/>
            <person name="Freyhult E."/>
            <person name="Fulton L."/>
            <person name="Fulton R."/>
            <person name="Garcia A.C."/>
            <person name="Gardiner A."/>
            <person name="Garfield D.A."/>
            <person name="Garvin B.E."/>
            <person name="Gibson G."/>
            <person name="Gilbert D."/>
            <person name="Gnerre S."/>
            <person name="Godfrey J."/>
            <person name="Good R."/>
            <person name="Gotea V."/>
            <person name="Gravely B."/>
            <person name="Greenberg A.J."/>
            <person name="Griffiths-Jones S."/>
            <person name="Gross S."/>
            <person name="Guigo R."/>
            <person name="Gustafson E.A."/>
            <person name="Haerty W."/>
            <person name="Hahn M.W."/>
            <person name="Halligan D.L."/>
            <person name="Halpern A.L."/>
            <person name="Halter G.M."/>
            <person name="Han M.V."/>
            <person name="Heger A."/>
            <person name="Hillier L."/>
            <person name="Hinrichs A.S."/>
            <person name="Holmes I."/>
            <person name="Hoskins R.A."/>
            <person name="Hubisz M.J."/>
            <person name="Hultmark D."/>
            <person name="Huntley M.A."/>
            <person name="Jaffe D.B."/>
            <person name="Jagadeeshan S."/>
            <person name="Jeck W.R."/>
            <person name="Johnson J."/>
            <person name="Jones C.D."/>
            <person name="Jordan W.C."/>
            <person name="Karpen G.H."/>
            <person name="Kataoka E."/>
            <person name="Keightley P.D."/>
            <person name="Kheradpour P."/>
            <person name="Kirkness E.F."/>
            <person name="Koerich L.B."/>
            <person name="Kristiansen K."/>
            <person name="Kudrna D."/>
            <person name="Kulathinal R.J."/>
            <person name="Kumar S."/>
            <person name="Kwok R."/>
            <person name="Lander E."/>
            <person name="Langley C.H."/>
            <person name="Lapoint R."/>
            <person name="Lazzaro B.P."/>
            <person name="Lee S.J."/>
            <person name="Levesque L."/>
            <person name="Li R."/>
            <person name="Lin C.F."/>
            <person name="Lin M.F."/>
            <person name="Lindblad-Toh K."/>
            <person name="Llopart A."/>
            <person name="Long M."/>
            <person name="Low L."/>
            <person name="Lozovsky E."/>
            <person name="Lu J."/>
            <person name="Luo M."/>
            <person name="Machado C.A."/>
            <person name="Makalowski W."/>
            <person name="Marzo M."/>
            <person name="Matsuda M."/>
            <person name="Matzkin L."/>
            <person name="McAllister B."/>
            <person name="McBride C.S."/>
            <person name="McKernan B."/>
            <person name="McKernan K."/>
            <person name="Mendez-Lago M."/>
            <person name="Minx P."/>
            <person name="Mollenhauer M.U."/>
            <person name="Montooth K."/>
            <person name="Mount S.M."/>
            <person name="Mu X."/>
            <person name="Myers E."/>
            <person name="Negre B."/>
            <person name="Newfeld S."/>
            <person name="Nielsen R."/>
            <person name="Noor M.A."/>
            <person name="O'Grady P."/>
            <person name="Pachter L."/>
            <person name="Papaceit M."/>
            <person name="Parisi M.J."/>
            <person name="Parisi M."/>
            <person name="Parts L."/>
            <person name="Pedersen J.S."/>
            <person name="Pesole G."/>
            <person name="Phillippy A.M."/>
            <person name="Ponting C.P."/>
            <person name="Pop M."/>
            <person name="Porcelli D."/>
            <person name="Powell J.R."/>
            <person name="Prohaska S."/>
            <person name="Pruitt K."/>
            <person name="Puig M."/>
            <person name="Quesneville H."/>
            <person name="Ram K.R."/>
            <person name="Rand D."/>
            <person name="Rasmussen M.D."/>
            <person name="Reed L.K."/>
            <person name="Reenan R."/>
            <person name="Reily A."/>
            <person name="Remington K.A."/>
            <person name="Rieger T.T."/>
            <person name="Ritchie M.G."/>
            <person name="Robin C."/>
            <person name="Rogers Y.H."/>
            <person name="Rohde C."/>
            <person name="Rozas J."/>
            <person name="Rubenfield M.J."/>
            <person name="Ruiz A."/>
            <person name="Russo S."/>
            <person name="Salzberg S.L."/>
            <person name="Sanchez-Gracia A."/>
            <person name="Saranga D.J."/>
            <person name="Sato H."/>
            <person name="Schaeffer S.W."/>
            <person name="Schatz M.C."/>
            <person name="Schlenke T."/>
            <person name="Schwartz R."/>
            <person name="Segarra C."/>
            <person name="Singh R.S."/>
            <person name="Sirot L."/>
            <person name="Sirota M."/>
            <person name="Sisneros N.B."/>
            <person name="Smith C.D."/>
            <person name="Smith T.F."/>
            <person name="Spieth J."/>
            <person name="Stage D.E."/>
            <person name="Stark A."/>
            <person name="Stephan W."/>
            <person name="Strausberg R.L."/>
            <person name="Strempel S."/>
            <person name="Sturgill D."/>
            <person name="Sutton G."/>
            <person name="Sutton G.G."/>
            <person name="Tao W."/>
            <person name="Teichmann S."/>
            <person name="Tobari Y.N."/>
            <person name="Tomimura Y."/>
            <person name="Tsolas J.M."/>
            <person name="Valente V.L."/>
            <person name="Venter E."/>
            <person name="Venter J.C."/>
            <person name="Vicario S."/>
            <person name="Vieira F.G."/>
            <person name="Vilella A.J."/>
            <person name="Villasante A."/>
            <person name="Walenz B."/>
            <person name="Wang J."/>
            <person name="Wasserman M."/>
            <person name="Watts T."/>
            <person name="Wilson D."/>
            <person name="Wilson R.K."/>
            <person name="Wing R.A."/>
            <person name="Wolfner M.F."/>
            <person name="Wong A."/>
            <person name="Wong G.K."/>
            <person name="Wu C.I."/>
            <person name="Wu G."/>
            <person name="Yamamoto D."/>
            <person name="Yang H.P."/>
            <person name="Yang S.P."/>
            <person name="Yorke J.A."/>
            <person name="Yoshida K."/>
            <person name="Zdobnov E."/>
            <person name="Zhang P."/>
            <person name="Zhang Y."/>
            <person name="Zimin A.V."/>
            <person name="Baldwin J."/>
            <person name="Abdouelleil A."/>
            <person name="Abdulkadir J."/>
            <person name="Abebe A."/>
            <person name="Abera B."/>
            <person name="Abreu J."/>
            <person name="Acer S.C."/>
            <person name="Aftuck L."/>
            <person name="Alexander A."/>
            <person name="An P."/>
            <person name="Anderson E."/>
            <person name="Anderson S."/>
            <person name="Arachi H."/>
            <person name="Azer M."/>
            <person name="Bachantsang P."/>
            <person name="Barry A."/>
            <person name="Bayul T."/>
            <person name="Berlin A."/>
            <person name="Bessette D."/>
            <person name="Bloom T."/>
            <person name="Blye J."/>
            <person name="Boguslavskiy L."/>
            <person name="Bonnet C."/>
            <person name="Boukhgalter B."/>
            <person name="Bourzgui I."/>
            <person name="Brown A."/>
            <person name="Cahill P."/>
            <person name="Channer S."/>
            <person name="Cheshatsang Y."/>
            <person name="Chuda L."/>
            <person name="Citroen M."/>
            <person name="Collymore A."/>
            <person name="Cooke P."/>
            <person name="Costello M."/>
            <person name="D'Aco K."/>
            <person name="Daza R."/>
            <person name="De Haan G."/>
            <person name="DeGray S."/>
            <person name="DeMaso C."/>
            <person name="Dhargay N."/>
            <person name="Dooley K."/>
            <person name="Dooley E."/>
            <person name="Doricent M."/>
            <person name="Dorje P."/>
            <person name="Dorjee K."/>
            <person name="Dupes A."/>
            <person name="Elong R."/>
            <person name="Falk J."/>
            <person name="Farina A."/>
            <person name="Faro S."/>
            <person name="Ferguson D."/>
            <person name="Fisher S."/>
            <person name="Foley C.D."/>
            <person name="Franke A."/>
            <person name="Friedrich D."/>
            <person name="Gadbois L."/>
            <person name="Gearin G."/>
            <person name="Gearin C.R."/>
            <person name="Giannoukos G."/>
            <person name="Goode T."/>
            <person name="Graham J."/>
            <person name="Grandbois E."/>
            <person name="Grewal S."/>
            <person name="Gyaltsen K."/>
            <person name="Hafez N."/>
            <person name="Hagos B."/>
            <person name="Hall J."/>
            <person name="Henson C."/>
            <person name="Hollinger A."/>
            <person name="Honan T."/>
            <person name="Huard M.D."/>
            <person name="Hughes L."/>
            <person name="Hurhula B."/>
            <person name="Husby M.E."/>
            <person name="Kamat A."/>
            <person name="Kanga B."/>
            <person name="Kashin S."/>
            <person name="Khazanovich D."/>
            <person name="Kisner P."/>
            <person name="Lance K."/>
            <person name="Lara M."/>
            <person name="Lee W."/>
            <person name="Lennon N."/>
            <person name="Letendre F."/>
            <person name="LeVine R."/>
            <person name="Lipovsky A."/>
            <person name="Liu X."/>
            <person name="Liu J."/>
            <person name="Liu S."/>
            <person name="Lokyitsang T."/>
            <person name="Lokyitsang Y."/>
            <person name="Lubonja R."/>
            <person name="Lui A."/>
            <person name="MacDonald P."/>
            <person name="Magnisalis V."/>
            <person name="Maru K."/>
            <person name="Matthews C."/>
            <person name="McCusker W."/>
            <person name="McDonough S."/>
            <person name="Mehta T."/>
            <person name="Meldrim J."/>
            <person name="Meneus L."/>
            <person name="Mihai O."/>
            <person name="Mihalev A."/>
            <person name="Mihova T."/>
            <person name="Mittelman R."/>
            <person name="Mlenga V."/>
            <person name="Montmayeur A."/>
            <person name="Mulrain L."/>
            <person name="Navidi A."/>
            <person name="Naylor J."/>
            <person name="Negash T."/>
            <person name="Nguyen T."/>
            <person name="Nguyen N."/>
            <person name="Nicol R."/>
            <person name="Norbu C."/>
            <person name="Norbu N."/>
            <person name="Novod N."/>
            <person name="O'Neill B."/>
            <person name="Osman S."/>
            <person name="Markiewicz E."/>
            <person name="Oyono O.L."/>
            <person name="Patti C."/>
            <person name="Phunkhang P."/>
            <person name="Pierre F."/>
            <person name="Priest M."/>
            <person name="Raghuraman S."/>
            <person name="Rege F."/>
            <person name="Reyes R."/>
            <person name="Rise C."/>
            <person name="Rogov P."/>
            <person name="Ross K."/>
            <person name="Ryan E."/>
            <person name="Settipalli S."/>
            <person name="Shea T."/>
            <person name="Sherpa N."/>
            <person name="Shi L."/>
            <person name="Shih D."/>
            <person name="Sparrow T."/>
            <person name="Spaulding J."/>
            <person name="Stalker J."/>
            <person name="Stange-Thomann N."/>
            <person name="Stavropoulos S."/>
            <person name="Stone C."/>
            <person name="Strader C."/>
            <person name="Tesfaye S."/>
            <person name="Thomson T."/>
            <person name="Thoulutsang Y."/>
            <person name="Thoulutsang D."/>
            <person name="Topham K."/>
            <person name="Topping I."/>
            <person name="Tsamla T."/>
            <person name="Vassiliev H."/>
            <person name="Vo A."/>
            <person name="Wangchuk T."/>
            <person name="Wangdi T."/>
            <person name="Weiand M."/>
            <person name="Wilkinson J."/>
            <person name="Wilson A."/>
            <person name="Yadav S."/>
            <person name="Young G."/>
            <person name="Yu Q."/>
            <person name="Zembek L."/>
            <person name="Zhong D."/>
            <person name="Zimmer A."/>
            <person name="Zwirko Z."/>
            <person name="Jaffe D.B."/>
            <person name="Alvarez P."/>
            <person name="Brockman W."/>
            <person name="Butler J."/>
            <person name="Chin C."/>
            <person name="Gnerre S."/>
            <person name="Grabherr M."/>
            <person name="Kleber M."/>
            <person name="Mauceli E."/>
            <person name="MacCallum I."/>
        </authorList>
    </citation>
    <scope>NUCLEOTIDE SEQUENCE [LARGE SCALE GENOMIC DNA]</scope>
    <source>
        <strain evidence="4">Tucson 15010-1051.87</strain>
    </source>
</reference>
<feature type="domain" description="DUF4729" evidence="2">
    <location>
        <begin position="117"/>
        <end position="307"/>
    </location>
</feature>
<dbReference type="InParanoid" id="B4LLC2"/>
<dbReference type="STRING" id="7244.B4LLC2"/>
<dbReference type="InterPro" id="IPR031732">
    <property type="entry name" value="DUF4729"/>
</dbReference>
<gene>
    <name evidence="3" type="primary">Dvir\GJ22295</name>
    <name evidence="3" type="ORF">Dvir_GJ22295</name>
</gene>
<evidence type="ECO:0000259" key="2">
    <source>
        <dbReference type="Pfam" id="PF15866"/>
    </source>
</evidence>
<dbReference type="KEGG" id="dvi:6626343"/>
<dbReference type="Pfam" id="PF15866">
    <property type="entry name" value="DUF4729"/>
    <property type="match status" value="1"/>
</dbReference>
<evidence type="ECO:0000313" key="3">
    <source>
        <dbReference type="EMBL" id="EDW61874.1"/>
    </source>
</evidence>
<dbReference type="HOGENOM" id="CLU_074664_0_0_1"/>
<accession>B4LLC2</accession>
<proteinExistence type="predicted"/>
<keyword evidence="1" id="KW-0175">Coiled coil</keyword>
<feature type="coiled-coil region" evidence="1">
    <location>
        <begin position="13"/>
        <end position="103"/>
    </location>
</feature>
<protein>
    <recommendedName>
        <fullName evidence="2">DUF4729 domain-containing protein</fullName>
    </recommendedName>
</protein>
<name>B4LLC2_DROVI</name>
<dbReference type="eggNOG" id="ENOG502TB8H">
    <property type="taxonomic scope" value="Eukaryota"/>
</dbReference>
<sequence length="327" mass="37201">MAEELLDPMEHSIDELRDQFERYKMRCAQLFNAKDAQEDKLLMEKQLQDLRADLEELRTEMTILQIRQSELIGWHDADAIEDGEQFEADAKAAKLERTELEEESDGRLIISCGSSPCVFEHCRRRVDSQLLLLHYLCDHNETVASQRCHKLCEDQRVVLSFDTRSCHFKQNHVIGLLAFSGSPLQQQEQQLLASPQEHGHLASDVPVVVLICKTAANSALRDKQLGNRILTHANPKDQVFVIWLATPNDQLQLNAALRLCGRDAALQASTIVAVRQVLQSQDTCHFMPADASHWRLSFGELQNISNNFRDELHLEIALTELGGRLFV</sequence>
<evidence type="ECO:0000313" key="4">
    <source>
        <dbReference type="Proteomes" id="UP000008792"/>
    </source>
</evidence>
<keyword evidence="4" id="KW-1185">Reference proteome</keyword>
<dbReference type="PhylomeDB" id="B4LLC2"/>
<evidence type="ECO:0000256" key="1">
    <source>
        <dbReference type="SAM" id="Coils"/>
    </source>
</evidence>
<dbReference type="OrthoDB" id="7736976at2759"/>
<organism evidence="3 4">
    <name type="scientific">Drosophila virilis</name>
    <name type="common">Fruit fly</name>
    <dbReference type="NCBI Taxonomy" id="7244"/>
    <lineage>
        <taxon>Eukaryota</taxon>
        <taxon>Metazoa</taxon>
        <taxon>Ecdysozoa</taxon>
        <taxon>Arthropoda</taxon>
        <taxon>Hexapoda</taxon>
        <taxon>Insecta</taxon>
        <taxon>Pterygota</taxon>
        <taxon>Neoptera</taxon>
        <taxon>Endopterygota</taxon>
        <taxon>Diptera</taxon>
        <taxon>Brachycera</taxon>
        <taxon>Muscomorpha</taxon>
        <taxon>Ephydroidea</taxon>
        <taxon>Drosophilidae</taxon>
        <taxon>Drosophila</taxon>
    </lineage>
</organism>
<dbReference type="AlphaFoldDB" id="B4LLC2"/>